<proteinExistence type="predicted"/>
<feature type="non-terminal residue" evidence="1">
    <location>
        <position position="1"/>
    </location>
</feature>
<dbReference type="EMBL" id="BARS01029375">
    <property type="protein sequence ID" value="GAG03778.1"/>
    <property type="molecule type" value="Genomic_DNA"/>
</dbReference>
<sequence length="263" mass="31029">DLNESEVYRLVRDGRWNTNFEKIVDENLMKFISHLVPKYASCFGNAGINGCLNIGVDDTCEISGCPYKGEFPIDRLHETVEKSLEDNVRGGLSGMELLERVDITIIPLETNTDILVDDAGIAYKKATEEMMKYYDLLDIYGREYSEFHLKHREYTQGLEVLLNTRRYRMEMVDFIRKSYEKSENQKNMESLIKQLESSDYLKLDLDDLEWQREDRSTLFYWVVRFRTECKDDVCETKPCRPQKPSIYGPRQILCHLPSLRRRF</sequence>
<reference evidence="1" key="1">
    <citation type="journal article" date="2014" name="Front. Microbiol.">
        <title>High frequency of phylogenetically diverse reductive dehalogenase-homologous genes in deep subseafloor sedimentary metagenomes.</title>
        <authorList>
            <person name="Kawai M."/>
            <person name="Futagami T."/>
            <person name="Toyoda A."/>
            <person name="Takaki Y."/>
            <person name="Nishi S."/>
            <person name="Hori S."/>
            <person name="Arai W."/>
            <person name="Tsubouchi T."/>
            <person name="Morono Y."/>
            <person name="Uchiyama I."/>
            <person name="Ito T."/>
            <person name="Fujiyama A."/>
            <person name="Inagaki F."/>
            <person name="Takami H."/>
        </authorList>
    </citation>
    <scope>NUCLEOTIDE SEQUENCE</scope>
    <source>
        <strain evidence="1">Expedition CK06-06</strain>
    </source>
</reference>
<feature type="non-terminal residue" evidence="1">
    <location>
        <position position="263"/>
    </location>
</feature>
<organism evidence="1">
    <name type="scientific">marine sediment metagenome</name>
    <dbReference type="NCBI Taxonomy" id="412755"/>
    <lineage>
        <taxon>unclassified sequences</taxon>
        <taxon>metagenomes</taxon>
        <taxon>ecological metagenomes</taxon>
    </lineage>
</organism>
<name>X0UU06_9ZZZZ</name>
<protein>
    <submittedName>
        <fullName evidence="1">Uncharacterized protein</fullName>
    </submittedName>
</protein>
<gene>
    <name evidence="1" type="ORF">S01H1_45915</name>
</gene>
<accession>X0UU06</accession>
<comment type="caution">
    <text evidence="1">The sequence shown here is derived from an EMBL/GenBank/DDBJ whole genome shotgun (WGS) entry which is preliminary data.</text>
</comment>
<dbReference type="AlphaFoldDB" id="X0UU06"/>
<evidence type="ECO:0000313" key="1">
    <source>
        <dbReference type="EMBL" id="GAG03778.1"/>
    </source>
</evidence>